<dbReference type="SUPFAM" id="SSF75304">
    <property type="entry name" value="Amidase signature (AS) enzymes"/>
    <property type="match status" value="1"/>
</dbReference>
<dbReference type="AlphaFoldDB" id="A0A521C217"/>
<dbReference type="InterPro" id="IPR036928">
    <property type="entry name" value="AS_sf"/>
</dbReference>
<evidence type="ECO:0000259" key="2">
    <source>
        <dbReference type="Pfam" id="PF01425"/>
    </source>
</evidence>
<dbReference type="GO" id="GO:0016740">
    <property type="term" value="F:transferase activity"/>
    <property type="evidence" value="ECO:0007669"/>
    <property type="project" value="UniProtKB-KW"/>
</dbReference>
<proteinExistence type="predicted"/>
<gene>
    <name evidence="3" type="ORF">SAMN06265173_10557</name>
</gene>
<dbReference type="EMBL" id="FXTO01000005">
    <property type="protein sequence ID" value="SMO53434.1"/>
    <property type="molecule type" value="Genomic_DNA"/>
</dbReference>
<evidence type="ECO:0000256" key="1">
    <source>
        <dbReference type="SAM" id="MobiDB-lite"/>
    </source>
</evidence>
<keyword evidence="4" id="KW-1185">Reference proteome</keyword>
<dbReference type="InterPro" id="IPR000120">
    <property type="entry name" value="Amidase"/>
</dbReference>
<evidence type="ECO:0000313" key="3">
    <source>
        <dbReference type="EMBL" id="SMO53434.1"/>
    </source>
</evidence>
<dbReference type="InterPro" id="IPR023631">
    <property type="entry name" value="Amidase_dom"/>
</dbReference>
<dbReference type="PANTHER" id="PTHR11895:SF76">
    <property type="entry name" value="INDOLEACETAMIDE HYDROLASE"/>
    <property type="match status" value="1"/>
</dbReference>
<evidence type="ECO:0000313" key="4">
    <source>
        <dbReference type="Proteomes" id="UP000316030"/>
    </source>
</evidence>
<reference evidence="3 4" key="1">
    <citation type="submission" date="2017-05" db="EMBL/GenBank/DDBJ databases">
        <authorList>
            <person name="Varghese N."/>
            <person name="Submissions S."/>
        </authorList>
    </citation>
    <scope>NUCLEOTIDE SEQUENCE [LARGE SCALE GENOMIC DNA]</scope>
    <source>
        <strain evidence="3 4">DSM 29506</strain>
    </source>
</reference>
<sequence length="496" mass="52528">MIAGFRTRIFTPSDVLEACLDRIARYNPSINAMTTFCIDRARAEAAASTERWAAGTPCGPLDGLPIGVKDMQDVAGLPTTNGNPLMRGNIAKQDALIVARLRQAGAIVVAKTNVPEFGAGGNSVNPVWGATGNPYDPRQIAGGSSGGSAAALAASFLPLCTGSDTGGSLRLPAALCGVVGYRPSGDVVAHPTRPVGWSVISVLGPMARNMDDLLLMLRSIHGADAGDPLTVPTDPARFDDIPAADLARLRVGYSEDFGDLPIDPQVRAAFRARVQAIAPHVATCDPVDMNLGQMDRCFDILRAESFVAAFDPTGEGSKDQFGPHVATNVELGRSFTFHDRAWAHLEQTRILRTFKTRTEGYDIILLPTVPVPAFAWTQSYPPQIDGTDMDIYYRWLALTYRGSLMGGPAITLPTGAGEDGLPFGLQILGRLQGDRELLSAALALEGLFASSPATRPQIPDLDQLLPPPVDLKSPVTHPPVAPDATPDHSVQVGSAV</sequence>
<feature type="domain" description="Amidase" evidence="2">
    <location>
        <begin position="14"/>
        <end position="438"/>
    </location>
</feature>
<dbReference type="Gene3D" id="3.90.1300.10">
    <property type="entry name" value="Amidase signature (AS) domain"/>
    <property type="match status" value="1"/>
</dbReference>
<dbReference type="Proteomes" id="UP000316030">
    <property type="component" value="Unassembled WGS sequence"/>
</dbReference>
<feature type="region of interest" description="Disordered" evidence="1">
    <location>
        <begin position="458"/>
        <end position="496"/>
    </location>
</feature>
<dbReference type="PANTHER" id="PTHR11895">
    <property type="entry name" value="TRANSAMIDASE"/>
    <property type="match status" value="1"/>
</dbReference>
<dbReference type="Pfam" id="PF01425">
    <property type="entry name" value="Amidase"/>
    <property type="match status" value="1"/>
</dbReference>
<accession>A0A521C217</accession>
<name>A0A521C217_9RHOB</name>
<keyword evidence="3" id="KW-0808">Transferase</keyword>
<organism evidence="3 4">
    <name type="scientific">Thalassovita litoralis</name>
    <dbReference type="NCBI Taxonomy" id="1010611"/>
    <lineage>
        <taxon>Bacteria</taxon>
        <taxon>Pseudomonadati</taxon>
        <taxon>Pseudomonadota</taxon>
        <taxon>Alphaproteobacteria</taxon>
        <taxon>Rhodobacterales</taxon>
        <taxon>Roseobacteraceae</taxon>
        <taxon>Thalassovita</taxon>
    </lineage>
</organism>
<protein>
    <submittedName>
        <fullName evidence="3">Asp-tRNAAsn/Glu-tRNAGln amidotransferase A subunit</fullName>
    </submittedName>
</protein>